<dbReference type="RefSeq" id="WP_179267776.1">
    <property type="nucleotide sequence ID" value="NZ_CP058579.1"/>
</dbReference>
<dbReference type="InterPro" id="IPR007612">
    <property type="entry name" value="LOR"/>
</dbReference>
<dbReference type="OrthoDB" id="178461at2157"/>
<evidence type="ECO:0000313" key="2">
    <source>
        <dbReference type="EMBL" id="QLG61192.1"/>
    </source>
</evidence>
<dbReference type="AlphaFoldDB" id="A0A7D5L9F9"/>
<proteinExistence type="inferred from homology"/>
<gene>
    <name evidence="2" type="ORF">HUG12_05355</name>
</gene>
<accession>A0A7D5L9F9</accession>
<comment type="similarity">
    <text evidence="1">Belongs to the LOR family.</text>
</comment>
<evidence type="ECO:0008006" key="4">
    <source>
        <dbReference type="Google" id="ProtNLM"/>
    </source>
</evidence>
<dbReference type="InterPro" id="IPR025659">
    <property type="entry name" value="Tubby-like_C"/>
</dbReference>
<protein>
    <recommendedName>
        <fullName evidence="4">LURP-one-related family protein</fullName>
    </recommendedName>
</protein>
<dbReference type="SUPFAM" id="SSF54518">
    <property type="entry name" value="Tubby C-terminal domain-like"/>
    <property type="match status" value="1"/>
</dbReference>
<dbReference type="InterPro" id="IPR038595">
    <property type="entry name" value="LOR_sf"/>
</dbReference>
<sequence length="178" mass="19748">MFDGSRYEVRQKIAIGNKYVVSEGGEEILASAQKKLRLKEDFRFEDVDTGEEAFRVKADSVLDTSAAYDVEDSRSGERVGSVKRSLKSMLKHEYQLLGPDGDVVATVKEDSWARALVRRWVTTLLPFAYVVEAPDGTEVGRIEGAFSLRDRYSVTVSGDVDPRLVVIAAVVVDAIEEN</sequence>
<dbReference type="KEGG" id="halu:HUG12_05355"/>
<dbReference type="Proteomes" id="UP000509626">
    <property type="component" value="Chromosome"/>
</dbReference>
<dbReference type="Gene3D" id="2.40.160.200">
    <property type="entry name" value="LURP1-related"/>
    <property type="match status" value="1"/>
</dbReference>
<dbReference type="EMBL" id="CP058579">
    <property type="protein sequence ID" value="QLG61192.1"/>
    <property type="molecule type" value="Genomic_DNA"/>
</dbReference>
<keyword evidence="3" id="KW-1185">Reference proteome</keyword>
<evidence type="ECO:0000313" key="3">
    <source>
        <dbReference type="Proteomes" id="UP000509626"/>
    </source>
</evidence>
<organism evidence="2 3">
    <name type="scientific">Halorarum salinum</name>
    <dbReference type="NCBI Taxonomy" id="2743089"/>
    <lineage>
        <taxon>Archaea</taxon>
        <taxon>Methanobacteriati</taxon>
        <taxon>Methanobacteriota</taxon>
        <taxon>Stenosarchaea group</taxon>
        <taxon>Halobacteria</taxon>
        <taxon>Halobacteriales</taxon>
        <taxon>Haloferacaceae</taxon>
        <taxon>Halorarum</taxon>
    </lineage>
</organism>
<name>A0A7D5L9F9_9EURY</name>
<evidence type="ECO:0000256" key="1">
    <source>
        <dbReference type="ARBA" id="ARBA00005437"/>
    </source>
</evidence>
<dbReference type="GeneID" id="56036864"/>
<reference evidence="2 3" key="1">
    <citation type="submission" date="2020-06" db="EMBL/GenBank/DDBJ databases">
        <title>NJ-3-1, isolated from saline soil.</title>
        <authorList>
            <person name="Cui H.L."/>
            <person name="Shi X."/>
        </authorList>
    </citation>
    <scope>NUCLEOTIDE SEQUENCE [LARGE SCALE GENOMIC DNA]</scope>
    <source>
        <strain evidence="2 3">NJ-3-1</strain>
    </source>
</reference>
<dbReference type="Pfam" id="PF04525">
    <property type="entry name" value="LOR"/>
    <property type="match status" value="1"/>
</dbReference>